<feature type="region of interest" description="Disordered" evidence="2">
    <location>
        <begin position="619"/>
        <end position="786"/>
    </location>
</feature>
<dbReference type="PANTHER" id="PTHR24216:SF65">
    <property type="entry name" value="PAXILLIN-LIKE PROTEIN 1"/>
    <property type="match status" value="1"/>
</dbReference>
<keyword evidence="1" id="KW-0175">Coiled coil</keyword>
<dbReference type="PROSITE" id="PS50011">
    <property type="entry name" value="PROTEIN_KINASE_DOM"/>
    <property type="match status" value="1"/>
</dbReference>
<feature type="compositionally biased region" description="Low complexity" evidence="2">
    <location>
        <begin position="696"/>
        <end position="717"/>
    </location>
</feature>
<feature type="compositionally biased region" description="Pro residues" evidence="2">
    <location>
        <begin position="2131"/>
        <end position="2292"/>
    </location>
</feature>
<feature type="chain" id="PRO_5045949723" evidence="3">
    <location>
        <begin position="17"/>
        <end position="3731"/>
    </location>
</feature>
<dbReference type="InterPro" id="IPR018200">
    <property type="entry name" value="USP_CS"/>
</dbReference>
<evidence type="ECO:0000256" key="1">
    <source>
        <dbReference type="SAM" id="Coils"/>
    </source>
</evidence>
<feature type="compositionally biased region" description="Basic and acidic residues" evidence="2">
    <location>
        <begin position="667"/>
        <end position="677"/>
    </location>
</feature>
<reference evidence="6 7" key="1">
    <citation type="journal article" date="2022" name="bioRxiv">
        <title>Genomics of Preaxostyla Flagellates Illuminates Evolutionary Transitions and the Path Towards Mitochondrial Loss.</title>
        <authorList>
            <person name="Novak L.V.F."/>
            <person name="Treitli S.C."/>
            <person name="Pyrih J."/>
            <person name="Halakuc P."/>
            <person name="Pipaliya S.V."/>
            <person name="Vacek V."/>
            <person name="Brzon O."/>
            <person name="Soukal P."/>
            <person name="Eme L."/>
            <person name="Dacks J.B."/>
            <person name="Karnkowska A."/>
            <person name="Elias M."/>
            <person name="Hampl V."/>
        </authorList>
    </citation>
    <scope>NUCLEOTIDE SEQUENCE [LARGE SCALE GENOMIC DNA]</scope>
    <source>
        <strain evidence="6">NAU3</strain>
        <tissue evidence="6">Gut</tissue>
    </source>
</reference>
<feature type="compositionally biased region" description="Polar residues" evidence="2">
    <location>
        <begin position="751"/>
        <end position="768"/>
    </location>
</feature>
<feature type="compositionally biased region" description="Basic and acidic residues" evidence="2">
    <location>
        <begin position="1959"/>
        <end position="1980"/>
    </location>
</feature>
<feature type="compositionally biased region" description="Polar residues" evidence="2">
    <location>
        <begin position="1984"/>
        <end position="2002"/>
    </location>
</feature>
<dbReference type="PROSITE" id="PS00973">
    <property type="entry name" value="USP_2"/>
    <property type="match status" value="1"/>
</dbReference>
<feature type="region of interest" description="Disordered" evidence="2">
    <location>
        <begin position="808"/>
        <end position="846"/>
    </location>
</feature>
<feature type="compositionally biased region" description="Basic and acidic residues" evidence="2">
    <location>
        <begin position="1868"/>
        <end position="1924"/>
    </location>
</feature>
<evidence type="ECO:0000313" key="6">
    <source>
        <dbReference type="EMBL" id="KAK2947468.1"/>
    </source>
</evidence>
<feature type="compositionally biased region" description="Basic and acidic residues" evidence="2">
    <location>
        <begin position="619"/>
        <end position="637"/>
    </location>
</feature>
<dbReference type="InterPro" id="IPR038765">
    <property type="entry name" value="Papain-like_cys_pep_sf"/>
</dbReference>
<dbReference type="PANTHER" id="PTHR24216">
    <property type="entry name" value="PAXILLIN-RELATED"/>
    <property type="match status" value="1"/>
</dbReference>
<dbReference type="GO" id="GO:0016787">
    <property type="term" value="F:hydrolase activity"/>
    <property type="evidence" value="ECO:0007669"/>
    <property type="project" value="UniProtKB-KW"/>
</dbReference>
<feature type="region of interest" description="Disordered" evidence="2">
    <location>
        <begin position="3332"/>
        <end position="3354"/>
    </location>
</feature>
<dbReference type="Gene3D" id="3.90.70.10">
    <property type="entry name" value="Cysteine proteinases"/>
    <property type="match status" value="1"/>
</dbReference>
<organism evidence="6 7">
    <name type="scientific">Blattamonas nauphoetae</name>
    <dbReference type="NCBI Taxonomy" id="2049346"/>
    <lineage>
        <taxon>Eukaryota</taxon>
        <taxon>Metamonada</taxon>
        <taxon>Preaxostyla</taxon>
        <taxon>Oxymonadida</taxon>
        <taxon>Blattamonas</taxon>
    </lineage>
</organism>
<comment type="caution">
    <text evidence="6">The sequence shown here is derived from an EMBL/GenBank/DDBJ whole genome shotgun (WGS) entry which is preliminary data.</text>
</comment>
<dbReference type="Proteomes" id="UP001281761">
    <property type="component" value="Unassembled WGS sequence"/>
</dbReference>
<dbReference type="EMBL" id="JARBJD010000200">
    <property type="protein sequence ID" value="KAK2947468.1"/>
    <property type="molecule type" value="Genomic_DNA"/>
</dbReference>
<feature type="compositionally biased region" description="Polar residues" evidence="2">
    <location>
        <begin position="2039"/>
        <end position="2050"/>
    </location>
</feature>
<dbReference type="InterPro" id="IPR000719">
    <property type="entry name" value="Prot_kinase_dom"/>
</dbReference>
<dbReference type="InterPro" id="IPR011009">
    <property type="entry name" value="Kinase-like_dom_sf"/>
</dbReference>
<feature type="compositionally biased region" description="Basic and acidic residues" evidence="2">
    <location>
        <begin position="2084"/>
        <end position="2111"/>
    </location>
</feature>
<dbReference type="PROSITE" id="PS50235">
    <property type="entry name" value="USP_3"/>
    <property type="match status" value="1"/>
</dbReference>
<feature type="compositionally biased region" description="Low complexity" evidence="2">
    <location>
        <begin position="638"/>
        <end position="659"/>
    </location>
</feature>
<feature type="compositionally biased region" description="Basic and acidic residues" evidence="2">
    <location>
        <begin position="2027"/>
        <end position="2038"/>
    </location>
</feature>
<protein>
    <submittedName>
        <fullName evidence="6">Ubiquitin carboxyl-terminal hydrolase</fullName>
    </submittedName>
</protein>
<accession>A0ABQ9X6Q2</accession>
<name>A0ABQ9X6Q2_9EUKA</name>
<evidence type="ECO:0000259" key="5">
    <source>
        <dbReference type="PROSITE" id="PS50235"/>
    </source>
</evidence>
<dbReference type="InterPro" id="IPR028889">
    <property type="entry name" value="USP"/>
</dbReference>
<proteinExistence type="predicted"/>
<dbReference type="SMART" id="SM00220">
    <property type="entry name" value="S_TKc"/>
    <property type="match status" value="1"/>
</dbReference>
<gene>
    <name evidence="6" type="ORF">BLNAU_17618</name>
</gene>
<dbReference type="Pfam" id="PF00069">
    <property type="entry name" value="Pkinase"/>
    <property type="match status" value="1"/>
</dbReference>
<feature type="signal peptide" evidence="3">
    <location>
        <begin position="1"/>
        <end position="16"/>
    </location>
</feature>
<feature type="coiled-coil region" evidence="1">
    <location>
        <begin position="3508"/>
        <end position="3556"/>
    </location>
</feature>
<evidence type="ECO:0000259" key="4">
    <source>
        <dbReference type="PROSITE" id="PS50011"/>
    </source>
</evidence>
<dbReference type="SUPFAM" id="SSF49478">
    <property type="entry name" value="Cna protein B-type domain"/>
    <property type="match status" value="1"/>
</dbReference>
<feature type="region of interest" description="Disordered" evidence="2">
    <location>
        <begin position="3269"/>
        <end position="3296"/>
    </location>
</feature>
<feature type="compositionally biased region" description="Low complexity" evidence="2">
    <location>
        <begin position="2570"/>
        <end position="2588"/>
    </location>
</feature>
<keyword evidence="7" id="KW-1185">Reference proteome</keyword>
<dbReference type="Gene3D" id="1.10.510.10">
    <property type="entry name" value="Transferase(Phosphotransferase) domain 1"/>
    <property type="match status" value="1"/>
</dbReference>
<feature type="compositionally biased region" description="Polar residues" evidence="2">
    <location>
        <begin position="814"/>
        <end position="846"/>
    </location>
</feature>
<keyword evidence="3" id="KW-0732">Signal</keyword>
<sequence length="3731" mass="416321">MIVFVLVDILYGLSTPALDLRSHEPTAFIDYDYQGQNTITMTLTPESKTPWTLTSMLIHLANLASRSGFSSTATLNGVVEKEALWTGLFGVIELEEDGQFLVTEWFGGRIESVRWVDVRKEEMWAMVEVEWPEEMQSVMQTALADLLGEGEWEELKGEKVSTQPQTKEANHVTQIEADNVNQTEEVDNATRMDESDHANQTAEPANAILAEEEKNTELSSEDRTAHTVLFTRPSTHSTPSAWSFTQLLLDVCVVDGNREHCIEPDTRIDTGLVSASLRTEEAAASVKTVTLIHDQTSEIVDGRALLKLLVETDSDAQDCVLNLELDLHFSDVHISKIVPINPLTPIIHTPIAIPTASLPASAHPPPPSPSSADLSGTLCFSCLSSACPRHPHPIQHGSVSLISHDQQTLKARVGKVGEFIFPALRFGEYRIISTAQLGEEEFGIELDSFIFSKWSLRAISIGFGEETLCEKETKTQMTIETRVRVEDQSDDSAAIPFAALAIHPIPSSATSDAHFELFSFPRRASFLPDEVGRELDRMIDVGVFRTGSEGVISVSLDVHTTYTLVQCKDEWLGVDGWDPDGKNETSQENNKPLNTLIFEADPEKPSHLHFNLIAEYKHTSTSHKTDERDPQHAHETPQHTQPLQTNTPQPTTPNQQRQPHTQRRHQRTYEEPEPRDRNTRRRPPPNRHRDSEDQQQRSPRTQPQTHTQPQPHTQPNEQHPPRKQEHQPNQASSPSTQGQPNHHPPHETRHNPLNQQDDQMPPFSNNMFTPMWDRPGDDWFSPSPISAPSSDFGPSLHNFLWNSGHTIRKKDKQQTTGGESSGHSTVIQTTSKTSSTPATGDNTIPITTLPGFTLNLPRSPINPPFPQTIKTILPTTVVIPDAASITSETVSFSSSTSTDPAPSSKVSVLATPAGVLTGSVHRMSNTPRLSLVAVANANVQLITLSGEFVAETQTGASGQFVFIGLTQPGRFLVSVLINCTGNCAGRGQSVVELTESTEGEGVTGEFVGVVIDCTCCDSSTNGTVVGTVGMTCGGIPTNISGVVVFTSITDASVTLPVSNGKFAGNISVGQWSAQFVGVSENGANITSNTTSVTTIADESVVLAIQITGSIAQCSPVVVIDLCTNCEEESSCSTLPAPLPPTTIAITVNTTSNRTLSQTVMSTSNPISISLSSLLLSLGEYALSTVSVQVTTVCDSAPSLVITSSPLPASVLRLRDGLNCSAVCSIAPTTGDVQGQLCIDCSGNGVCEQNGSVLANRVVLIVPSTFTNAQATNVDSSGSFSFVDVLAGDCSISLSTTPLVINSIDDTSSLVFVELGDVTVPAGEAISVEIAVNDEAVCQTDPEPPQTLAIFGTICVSRNESTPCSEMVRDATLLLTNLSSNQTIAGRTDANGVFVFSSISLGNYNLTVVSSLINTTASLPILADGTSASFRSVNVRLTLPIDDDDTPSETVVVSGRIFFDEDSDTVFTQDTDIAVQNVAVTVEVQRVTVNQTVTTNTGHYSMTITWEAIDEALALTGADLSDVVLIVGPLWSENSQLGLTGQISDEDRLSQPLVASPTSSSPLVRAFRLNLNRDSDASVLDIPLPPLFNTISGDISLLCLNCTTVEDPICTIQPFPLPPSPPSTLRLVERVTPYPRRGIKVSLISTSWEILATQTTTRFGFSFTHLPAGQYFLAVTLPAGSIPIQPTPLVQTDVSQLLDQLIRETGARSLSEALLTCTPRRGISELKAASLRLVRENILIGPFVVRDRVISNRQHIEFVNDGLCTSLTGAEATAVPLSAREDEHERDDLTFISAHQKMAGEDQFEDSSEWATDDIGERERNDQLAAALKQLTEDDDPTETQSTIVLMNEGGPRRRRPVGDKDEEDKIEGEEARRAKAKEMMDEKAKAREEDTRARKKRFSEDAKVRREDRFEVRKADAVRRRDNDTAAANETDTARPFWQVFMKKTKKNENETAPVQETHQPHQNEERQIESHSTAEHENEIALNDSNQNDQHNQTPTEPTHQSVEEPEPTHQSEEPEPTHQPAEEQETTKLEQEHDNDTLSPTHTNSQTAARVPELINSRVRNNKIEPLPGPIEVPSPSHFKFKSAEERTRYPSKGESEKNWIGKREEIHLQDASVRPTFKSRVPLSNQYPPRPGPYNPQPDPNQPDQPGPFPPQPGPFNPQPGPNQPDQPMPFPPQPGPFNPQPGPNQPDQPMPFPPQPGPFNPQPGPNQPDQPMPFPPQPGPFNPQPGPYNPQPDQPMPFPPQPGPFNPQPGPNQPDQPIPFPPQPGPFNPQPGPNQPDQPMPFFPPNPFNPFGTSEKKKNENDVYLVEYQGGLAAVKIIARGHNIDGEQKYAVHFYEKGIKNPFYIRIRMTTQVNGQFILMMDYANLTSLNHLMDGRIPPLPESVVGIFIRQIYYGILIPESEAHSSKDVVGTPVYLAPEIVYLSPHYSHKSDTWAIGVMMFTLLCRTYPFQGTTTHQLYTSIQSNTHNITRRDLSQHCTDAINALLCKTPAQRPSAKQALEFPFFKQFEEAAKSGMPWNMFSQVTSGSFAKPPPQTFFIPDTHHSERNYRHLSPLRKALSPPSDFSLHPVSSPHNPNHSPSPLSADATRRAHPLPKNIPKHIQNGARFPARQFIGPSQVCEICGKVVPMDQMQQHKESEHNPPKSSPAALRLPQLVPKNTGPAPQEATRLKFVGLVNPGLQCYLNIVVQSLFHIPLFRNLLLSLPLSPSPTPTDPLHVGLHRLFQAMLTSQTPVNTSVFTQTIHFPQFDVRQMNDTQDFFNRLVNGLNSELKNTPLRGLASSLLSGRLIRKLTLEQRGRKSLSVHPEHFWSLRMPIELGNGVEEVLPKLLFPDQSGNTQKIYSIPPVLFVDLVRWTSGPRGLMKNNKRFAFPTSLDFSQLIEPLTLAEKMTAIQKKKEIKKAKGKTPSSTQFPQSPQLQQSLAFNEPRHATQKLVYSSELSGLGEPEKEQAWMTKQKTGPFYSQSFRYSLLAVEVHSGSLTMGHYYSFIRPLGTREWFECNDETIRRVDEREAIEGQFGGEMNGREVAHSAMSLVYVQDCHVDRIGMKEPTRVHPHPVPKPDPILNQSELISLRQQCDRLQSQLRQAEENNKALNDKLKSTEAEKRTVSEQLQLEHDKEKENMKKETIRQEINHKNEIGSLRQQCDDLQSRLIQAQMLNTTRQQTIDDLTRKGNDLQNRYRTMEDERNHLNQTVLTLNDKFKNADQVQKELEAQIRKLEQEKKVALDNLKKEKETSEQLKLKYTKEKENMNNKIIDLEKEAEARKKELEDRKQEMARQENDHKNALEKLTHERNQFESRLKNLEKDTDTIVKELKAEREKDMDRLRQELESQKSQTGASQRTAEQSQEERWKMVENLKKEEREREKLQQEFENYKTQHQLEKGTLNTTQERITQLVKNNQDLESEIETLKNELQKSQKSRKAEEEMNRKKDEELRHIQTELNNLKVQFEQTNDKASNFESKWKNLEKEKEHHTDTVLHLQNELCNALTDKQQSETRADTSEGVVRTLQEELNEKNQSISRLSMRIEDITVQLNETKEQVQRVQREATHQVTETQKFNSDMKLRAEEEKHQEESRLWQENKRGLETQIRRLDEGVSNDKALITTLEQKCLEFENKWKKANDEAVHLTAEVRKLKSLNQEHGPPISEKSVQQWQNCQNAKQDIKQLKEIFRNAGVAQAQVNRLHPKIDGSYFHSGPQLFNQMQILRQISTIVERLESLISKIISQSQPE</sequence>
<keyword evidence="6" id="KW-0378">Hydrolase</keyword>
<feature type="region of interest" description="Disordered" evidence="2">
    <location>
        <begin position="1829"/>
        <end position="2300"/>
    </location>
</feature>
<dbReference type="InterPro" id="IPR001394">
    <property type="entry name" value="Peptidase_C19_UCH"/>
</dbReference>
<dbReference type="SUPFAM" id="SSF56112">
    <property type="entry name" value="Protein kinase-like (PK-like)"/>
    <property type="match status" value="1"/>
</dbReference>
<feature type="compositionally biased region" description="Polar residues" evidence="2">
    <location>
        <begin position="727"/>
        <end position="740"/>
    </location>
</feature>
<feature type="domain" description="Protein kinase" evidence="4">
    <location>
        <begin position="2238"/>
        <end position="2509"/>
    </location>
</feature>
<dbReference type="SUPFAM" id="SSF117074">
    <property type="entry name" value="Hypothetical protein PA1324"/>
    <property type="match status" value="1"/>
</dbReference>
<evidence type="ECO:0000256" key="3">
    <source>
        <dbReference type="SAM" id="SignalP"/>
    </source>
</evidence>
<feature type="domain" description="USP" evidence="5">
    <location>
        <begin position="2677"/>
        <end position="3043"/>
    </location>
</feature>
<feature type="coiled-coil region" evidence="1">
    <location>
        <begin position="3074"/>
        <end position="3133"/>
    </location>
</feature>
<evidence type="ECO:0000256" key="2">
    <source>
        <dbReference type="SAM" id="MobiDB-lite"/>
    </source>
</evidence>
<dbReference type="Pfam" id="PF00443">
    <property type="entry name" value="UCH"/>
    <property type="match status" value="1"/>
</dbReference>
<feature type="compositionally biased region" description="Polar residues" evidence="2">
    <location>
        <begin position="3336"/>
        <end position="3349"/>
    </location>
</feature>
<dbReference type="SUPFAM" id="SSF54001">
    <property type="entry name" value="Cysteine proteinases"/>
    <property type="match status" value="1"/>
</dbReference>
<feature type="compositionally biased region" description="Basic and acidic residues" evidence="2">
    <location>
        <begin position="2008"/>
        <end position="2018"/>
    </location>
</feature>
<evidence type="ECO:0000313" key="7">
    <source>
        <dbReference type="Proteomes" id="UP001281761"/>
    </source>
</evidence>
<feature type="region of interest" description="Disordered" evidence="2">
    <location>
        <begin position="2560"/>
        <end position="2602"/>
    </location>
</feature>